<keyword evidence="3 6" id="KW-0732">Signal</keyword>
<keyword evidence="5" id="KW-0325">Glycoprotein</keyword>
<keyword evidence="2 8" id="KW-0645">Protease</keyword>
<evidence type="ECO:0000313" key="7">
    <source>
        <dbReference type="Proteomes" id="UP000085678"/>
    </source>
</evidence>
<dbReference type="Gene3D" id="1.20.120.980">
    <property type="entry name" value="Serine carboxypeptidase S28, SKS domain"/>
    <property type="match status" value="1"/>
</dbReference>
<dbReference type="InterPro" id="IPR029058">
    <property type="entry name" value="AB_hydrolase_fold"/>
</dbReference>
<dbReference type="PANTHER" id="PTHR11010:SF11">
    <property type="entry name" value="THYMUS-SPECIFIC SERINE PROTEASE"/>
    <property type="match status" value="1"/>
</dbReference>
<dbReference type="GO" id="GO:0005768">
    <property type="term" value="C:endosome"/>
    <property type="evidence" value="ECO:0007669"/>
    <property type="project" value="TreeGrafter"/>
</dbReference>
<reference evidence="8" key="1">
    <citation type="submission" date="2025-08" db="UniProtKB">
        <authorList>
            <consortium name="RefSeq"/>
        </authorList>
    </citation>
    <scope>IDENTIFICATION</scope>
    <source>
        <tissue evidence="8">Gonads</tissue>
    </source>
</reference>
<evidence type="ECO:0000256" key="5">
    <source>
        <dbReference type="ARBA" id="ARBA00023180"/>
    </source>
</evidence>
<dbReference type="InterPro" id="IPR042269">
    <property type="entry name" value="Ser_carbopepase_S28_SKS"/>
</dbReference>
<dbReference type="GO" id="GO:0006508">
    <property type="term" value="P:proteolysis"/>
    <property type="evidence" value="ECO:0007669"/>
    <property type="project" value="UniProtKB-KW"/>
</dbReference>
<name>A0A1S3KFI5_LINAN</name>
<dbReference type="RefSeq" id="XP_013421400.1">
    <property type="nucleotide sequence ID" value="XM_013565946.2"/>
</dbReference>
<feature type="chain" id="PRO_5010288201" evidence="6">
    <location>
        <begin position="21"/>
        <end position="519"/>
    </location>
</feature>
<dbReference type="GO" id="GO:0070008">
    <property type="term" value="F:serine-type exopeptidase activity"/>
    <property type="evidence" value="ECO:0007669"/>
    <property type="project" value="InterPro"/>
</dbReference>
<sequence>MYLRFILLVIFVVVVDEALSLGINHWKFREKLQEYRRQRLHLEVHRKLGGKFPDAVSDIFPAEYLTQPLDHFDSENRATYKQRYWVNSGSWMKKQDGPVFLFIGGESGLSEFDVIMGEHVQLAEKYSALIFAVEHRFYGDSLNDDGLELKNLKFLSSQQALADLASFYEHAVNKYNLTERNTWICFGGSYPGALSAWFRLKYPHIVYGAIASSAPVRAQANFEGYNDVVASSLADPVVKGSQECASAVRKAFSQVDDMLKRGQHRHLAEDFQSCGDISSHYDTVTFVSNLADHFMSVVQYNGEMPNVNISRLCQMMTGSSDPYYNLMTINKMMLNATEEKCVDNSWANYTKKLSNVTVTRGDTGMMRQWTFQTCTQFGYYQTCDEGSRCLFSHQMDFQSNLDICQSVFNIPGEEVARRVDFTNAYYGADRPKGSRIVFVNGSIDPWHALSVLRNQSSTEVAIFINGTAHCANMESAVPQDPPALTQARQKISDIIGEWLRDASGHAGKKDPNTLYFQKL</sequence>
<dbReference type="GO" id="GO:0005764">
    <property type="term" value="C:lysosome"/>
    <property type="evidence" value="ECO:0007669"/>
    <property type="project" value="TreeGrafter"/>
</dbReference>
<gene>
    <name evidence="8" type="primary">LOC106181531</name>
</gene>
<evidence type="ECO:0000256" key="4">
    <source>
        <dbReference type="ARBA" id="ARBA00022801"/>
    </source>
</evidence>
<keyword evidence="4" id="KW-0378">Hydrolase</keyword>
<comment type="similarity">
    <text evidence="1">Belongs to the peptidase S28 family.</text>
</comment>
<evidence type="ECO:0000256" key="6">
    <source>
        <dbReference type="SAM" id="SignalP"/>
    </source>
</evidence>
<dbReference type="KEGG" id="lak:106181531"/>
<dbReference type="AlphaFoldDB" id="A0A1S3KFI5"/>
<proteinExistence type="inferred from homology"/>
<protein>
    <submittedName>
        <fullName evidence="8">Thymus-specific serine protease</fullName>
    </submittedName>
</protein>
<evidence type="ECO:0000256" key="2">
    <source>
        <dbReference type="ARBA" id="ARBA00022670"/>
    </source>
</evidence>
<dbReference type="OrthoDB" id="1735038at2759"/>
<dbReference type="SUPFAM" id="SSF53474">
    <property type="entry name" value="alpha/beta-Hydrolases"/>
    <property type="match status" value="1"/>
</dbReference>
<dbReference type="GO" id="GO:0008239">
    <property type="term" value="F:dipeptidyl-peptidase activity"/>
    <property type="evidence" value="ECO:0007669"/>
    <property type="project" value="TreeGrafter"/>
</dbReference>
<dbReference type="Pfam" id="PF05577">
    <property type="entry name" value="Peptidase_S28"/>
    <property type="match status" value="1"/>
</dbReference>
<feature type="signal peptide" evidence="6">
    <location>
        <begin position="1"/>
        <end position="20"/>
    </location>
</feature>
<dbReference type="Proteomes" id="UP000085678">
    <property type="component" value="Unplaced"/>
</dbReference>
<evidence type="ECO:0000256" key="3">
    <source>
        <dbReference type="ARBA" id="ARBA00022729"/>
    </source>
</evidence>
<organism evidence="7 8">
    <name type="scientific">Lingula anatina</name>
    <name type="common">Brachiopod</name>
    <name type="synonym">Lingula unguis</name>
    <dbReference type="NCBI Taxonomy" id="7574"/>
    <lineage>
        <taxon>Eukaryota</taxon>
        <taxon>Metazoa</taxon>
        <taxon>Spiralia</taxon>
        <taxon>Lophotrochozoa</taxon>
        <taxon>Brachiopoda</taxon>
        <taxon>Linguliformea</taxon>
        <taxon>Lingulata</taxon>
        <taxon>Lingulida</taxon>
        <taxon>Linguloidea</taxon>
        <taxon>Lingulidae</taxon>
        <taxon>Lingula</taxon>
    </lineage>
</organism>
<keyword evidence="7" id="KW-1185">Reference proteome</keyword>
<dbReference type="PANTHER" id="PTHR11010">
    <property type="entry name" value="PROTEASE S28 PRO-X CARBOXYPEPTIDASE-RELATED"/>
    <property type="match status" value="1"/>
</dbReference>
<dbReference type="Gene3D" id="3.40.50.1820">
    <property type="entry name" value="alpha/beta hydrolase"/>
    <property type="match status" value="1"/>
</dbReference>
<accession>A0A1S3KFI5</accession>
<evidence type="ECO:0000256" key="1">
    <source>
        <dbReference type="ARBA" id="ARBA00011079"/>
    </source>
</evidence>
<dbReference type="InterPro" id="IPR008758">
    <property type="entry name" value="Peptidase_S28"/>
</dbReference>
<evidence type="ECO:0000313" key="8">
    <source>
        <dbReference type="RefSeq" id="XP_013421400.1"/>
    </source>
</evidence>
<dbReference type="InParanoid" id="A0A1S3KFI5"/>
<dbReference type="GeneID" id="106181531"/>